<dbReference type="PANTHER" id="PTHR34976">
    <property type="entry name" value="RIBONUCLEASE YQCG-RELATED"/>
    <property type="match status" value="1"/>
</dbReference>
<dbReference type="Pfam" id="PF14434">
    <property type="entry name" value="Imm6"/>
    <property type="match status" value="1"/>
</dbReference>
<name>A0A1M7JZ41_9BACI</name>
<protein>
    <submittedName>
        <fullName evidence="1">A nuclease of the HNH/ENDO VII superfamily with conserved WHH</fullName>
    </submittedName>
</protein>
<organism evidence="1 2">
    <name type="scientific">Gracilibacillus kekensis</name>
    <dbReference type="NCBI Taxonomy" id="1027249"/>
    <lineage>
        <taxon>Bacteria</taxon>
        <taxon>Bacillati</taxon>
        <taxon>Bacillota</taxon>
        <taxon>Bacilli</taxon>
        <taxon>Bacillales</taxon>
        <taxon>Bacillaceae</taxon>
        <taxon>Gracilibacillus</taxon>
    </lineage>
</organism>
<dbReference type="AlphaFoldDB" id="A0A1M7JZ41"/>
<evidence type="ECO:0000313" key="1">
    <source>
        <dbReference type="EMBL" id="SHM57993.1"/>
    </source>
</evidence>
<dbReference type="Proteomes" id="UP000184184">
    <property type="component" value="Unassembled WGS sequence"/>
</dbReference>
<proteinExistence type="predicted"/>
<evidence type="ECO:0000313" key="2">
    <source>
        <dbReference type="Proteomes" id="UP000184184"/>
    </source>
</evidence>
<dbReference type="InterPro" id="IPR025674">
    <property type="entry name" value="Imm6"/>
</dbReference>
<reference evidence="1 2" key="1">
    <citation type="submission" date="2016-11" db="EMBL/GenBank/DDBJ databases">
        <authorList>
            <person name="Jaros S."/>
            <person name="Januszkiewicz K."/>
            <person name="Wedrychowicz H."/>
        </authorList>
    </citation>
    <scope>NUCLEOTIDE SEQUENCE [LARGE SCALE GENOMIC DNA]</scope>
    <source>
        <strain evidence="1 2">CGMCC 1.10681</strain>
    </source>
</reference>
<dbReference type="STRING" id="1027249.SAMN05216179_0512"/>
<keyword evidence="2" id="KW-1185">Reference proteome</keyword>
<gene>
    <name evidence="1" type="ORF">SAMN05216179_0512</name>
</gene>
<dbReference type="PANTHER" id="PTHR34976:SF2">
    <property type="entry name" value="TYPE VII SECRETION SYSTEM PROTEIN ESSD"/>
    <property type="match status" value="1"/>
</dbReference>
<dbReference type="EMBL" id="FRCZ01000001">
    <property type="protein sequence ID" value="SHM57993.1"/>
    <property type="molecule type" value="Genomic_DNA"/>
</dbReference>
<accession>A0A1M7JZ41</accession>
<dbReference type="Pfam" id="PF12639">
    <property type="entry name" value="Colicin-DNase"/>
    <property type="match status" value="1"/>
</dbReference>
<dbReference type="InterPro" id="IPR051768">
    <property type="entry name" value="Bact_secretion_toxin"/>
</dbReference>
<sequence length="464" mass="52402">MANINFSSLTDDGKVIFFLGLSEKVLSVFSQKEDQILAEEVISKYWKWLKDKENIGDLLYELLDNEENGITIIQEMADNETDILAWNCVIDAVAYTSRKAFEREGVKYFPEPIALVDDTLVEHFLDCFEGCIEKLTTAERITAGSLAAAGFIPVVGWAGRAIKGGKTIHTLSKGAKVTDHALDAYQNTKAFDILRQTEYGIYGLASYNGFSEYITGKDMFGNELSEEKRNQSLTQGLFMLGIGGASVTVDRMQANKNIRHIFPTENPPGTLPKLPKTWTINNAMTRMKNLIPEVRVVSEPLTGINYPVFMKRSGGGTESLEGVRKKGGGKNQEITKFTEEQLLTKPRYSRDPEKWLKKGGKIEISEEGTWTYIDWEVPPNRVSYPGGFPDFKSAGLVRQEVQIGEFKRYDTDFQRADELAPNGAKLDENTWHHHQDLTTMQEVNKKMHRRFRHMGGMSLTKKQK</sequence>